<keyword evidence="8" id="KW-0175">Coiled coil</keyword>
<feature type="binding site" evidence="7">
    <location>
        <position position="406"/>
    </location>
    <ligand>
        <name>Mg(2+)</name>
        <dbReference type="ChEBI" id="CHEBI:18420"/>
    </ligand>
</feature>
<evidence type="ECO:0000256" key="6">
    <source>
        <dbReference type="PIRSR" id="PIRSR000615-2"/>
    </source>
</evidence>
<dbReference type="GO" id="GO:0005524">
    <property type="term" value="F:ATP binding"/>
    <property type="evidence" value="ECO:0007669"/>
    <property type="project" value="UniProtKB-KW"/>
</dbReference>
<evidence type="ECO:0000256" key="3">
    <source>
        <dbReference type="ARBA" id="ARBA00022989"/>
    </source>
</evidence>
<dbReference type="OrthoDB" id="535945at2759"/>
<dbReference type="GO" id="GO:0043235">
    <property type="term" value="C:receptor complex"/>
    <property type="evidence" value="ECO:0007669"/>
    <property type="project" value="TreeGrafter"/>
</dbReference>
<dbReference type="STRING" id="307972.A0A2G8JK62"/>
<evidence type="ECO:0000256" key="8">
    <source>
        <dbReference type="SAM" id="Coils"/>
    </source>
</evidence>
<evidence type="ECO:0000256" key="1">
    <source>
        <dbReference type="ARBA" id="ARBA00004167"/>
    </source>
</evidence>
<dbReference type="InterPro" id="IPR050122">
    <property type="entry name" value="RTK"/>
</dbReference>
<keyword evidence="12" id="KW-0675">Receptor</keyword>
<comment type="subcellular location">
    <subcellularLocation>
        <location evidence="1">Membrane</location>
        <topology evidence="1">Single-pass membrane protein</topology>
    </subcellularLocation>
</comment>
<proteinExistence type="predicted"/>
<evidence type="ECO:0000313" key="12">
    <source>
        <dbReference type="EMBL" id="PIK36109.1"/>
    </source>
</evidence>
<keyword evidence="7" id="KW-0479">Metal-binding</keyword>
<keyword evidence="12" id="KW-0418">Kinase</keyword>
<sequence>ANDNTRWVLFGESITLSCSHEDDNVQPAVWKFNDRTVYASSTYINPTELGFGNVKGYSNNKGGCYLHIEDIRFDNAGMYTCIIKGAIWIVFHINVAAIPQLTIQANHEVIDEVHFVENGEQVELECMALNSTLNISLVWTIETNTLVYIKQQETRAVQSQETLMDYHTELHYIAEEDANITCSLKHDLLANYAYNVTISFVITPNRTNLNVVTPTGYIFSDMKYVLVFSGVAVVALICVSTIVLCVVRCKTEKKSESSTSPGYKRNSQELDDYDGGRRETFLLENAQMKDDYNFLSIAKSLQELDEHPNIVSFLGCAIEKVPHFTYHEYVENVTLRDILLQNGNPPIDSLYSSTDKRESVKLPHLIGFGRDIADGLAFLHKNKLCHPALMTRKILVDKLSCCKLFDIWPTDISSARLAKLKSDENPPTAWFPPESIFMDQYDSLSDVWSFGVLLWEIFSNGEVPYQYQGVKEVEDHIRQLDILPQPTDCPNKIYRIMTSTWNKVRESRPTMSKIKGQLKDIEKNALQTEQKNTIASNNYFTLESFGADYALPIKPNARQED</sequence>
<keyword evidence="5" id="KW-0325">Glycoprotein</keyword>
<feature type="domain" description="Ig-like" evidence="11">
    <location>
        <begin position="99"/>
        <end position="199"/>
    </location>
</feature>
<dbReference type="Gene3D" id="2.60.40.10">
    <property type="entry name" value="Immunoglobulins"/>
    <property type="match status" value="1"/>
</dbReference>
<evidence type="ECO:0000259" key="11">
    <source>
        <dbReference type="PROSITE" id="PS50835"/>
    </source>
</evidence>
<keyword evidence="12" id="KW-0808">Transferase</keyword>
<dbReference type="CDD" id="cd00096">
    <property type="entry name" value="Ig"/>
    <property type="match status" value="1"/>
</dbReference>
<dbReference type="AlphaFoldDB" id="A0A2G8JK62"/>
<dbReference type="PANTHER" id="PTHR24416">
    <property type="entry name" value="TYROSINE-PROTEIN KINASE RECEPTOR"/>
    <property type="match status" value="1"/>
</dbReference>
<feature type="binding site" evidence="6">
    <location>
        <position position="392"/>
    </location>
    <ligand>
        <name>ATP</name>
        <dbReference type="ChEBI" id="CHEBI:30616"/>
    </ligand>
</feature>
<evidence type="ECO:0000313" key="13">
    <source>
        <dbReference type="Proteomes" id="UP000230750"/>
    </source>
</evidence>
<dbReference type="Pfam" id="PF07714">
    <property type="entry name" value="PK_Tyr_Ser-Thr"/>
    <property type="match status" value="1"/>
</dbReference>
<dbReference type="InterPro" id="IPR007110">
    <property type="entry name" value="Ig-like_dom"/>
</dbReference>
<keyword evidence="6" id="KW-0547">Nucleotide-binding</keyword>
<accession>A0A2G8JK62</accession>
<keyword evidence="4 9" id="KW-0472">Membrane</keyword>
<feature type="coiled-coil region" evidence="8">
    <location>
        <begin position="511"/>
        <end position="538"/>
    </location>
</feature>
<evidence type="ECO:0000256" key="5">
    <source>
        <dbReference type="ARBA" id="ARBA00023180"/>
    </source>
</evidence>
<evidence type="ECO:0000259" key="10">
    <source>
        <dbReference type="PROSITE" id="PS50011"/>
    </source>
</evidence>
<dbReference type="PROSITE" id="PS50011">
    <property type="entry name" value="PROTEIN_KINASE_DOM"/>
    <property type="match status" value="1"/>
</dbReference>
<keyword evidence="6" id="KW-0067">ATP-binding</keyword>
<evidence type="ECO:0000256" key="9">
    <source>
        <dbReference type="SAM" id="Phobius"/>
    </source>
</evidence>
<name>A0A2G8JK62_STIJA</name>
<dbReference type="InterPro" id="IPR036179">
    <property type="entry name" value="Ig-like_dom_sf"/>
</dbReference>
<feature type="domain" description="Ig-like" evidence="11">
    <location>
        <begin position="11"/>
        <end position="83"/>
    </location>
</feature>
<dbReference type="SUPFAM" id="SSF48726">
    <property type="entry name" value="Immunoglobulin"/>
    <property type="match status" value="1"/>
</dbReference>
<keyword evidence="7" id="KW-0460">Magnesium</keyword>
<dbReference type="EMBL" id="MRZV01001741">
    <property type="protein sequence ID" value="PIK36109.1"/>
    <property type="molecule type" value="Genomic_DNA"/>
</dbReference>
<dbReference type="InterPro" id="IPR013783">
    <property type="entry name" value="Ig-like_fold"/>
</dbReference>
<dbReference type="GO" id="GO:0007169">
    <property type="term" value="P:cell surface receptor protein tyrosine kinase signaling pathway"/>
    <property type="evidence" value="ECO:0007669"/>
    <property type="project" value="TreeGrafter"/>
</dbReference>
<dbReference type="Gene3D" id="1.10.510.10">
    <property type="entry name" value="Transferase(Phosphotransferase) domain 1"/>
    <property type="match status" value="1"/>
</dbReference>
<protein>
    <submittedName>
        <fullName evidence="12">Putative tyrosine kinase receptor Cad96Ca</fullName>
    </submittedName>
</protein>
<dbReference type="PRINTS" id="PR00109">
    <property type="entry name" value="TYRKINASE"/>
</dbReference>
<organism evidence="12 13">
    <name type="scientific">Stichopus japonicus</name>
    <name type="common">Sea cucumber</name>
    <dbReference type="NCBI Taxonomy" id="307972"/>
    <lineage>
        <taxon>Eukaryota</taxon>
        <taxon>Metazoa</taxon>
        <taxon>Echinodermata</taxon>
        <taxon>Eleutherozoa</taxon>
        <taxon>Echinozoa</taxon>
        <taxon>Holothuroidea</taxon>
        <taxon>Aspidochirotacea</taxon>
        <taxon>Aspidochirotida</taxon>
        <taxon>Stichopodidae</taxon>
        <taxon>Apostichopus</taxon>
    </lineage>
</organism>
<dbReference type="PIRSF" id="PIRSF000615">
    <property type="entry name" value="TyrPK_CSF1-R"/>
    <property type="match status" value="1"/>
</dbReference>
<evidence type="ECO:0000256" key="7">
    <source>
        <dbReference type="PIRSR" id="PIRSR000615-3"/>
    </source>
</evidence>
<reference evidence="12 13" key="1">
    <citation type="journal article" date="2017" name="PLoS Biol.">
        <title>The sea cucumber genome provides insights into morphological evolution and visceral regeneration.</title>
        <authorList>
            <person name="Zhang X."/>
            <person name="Sun L."/>
            <person name="Yuan J."/>
            <person name="Sun Y."/>
            <person name="Gao Y."/>
            <person name="Zhang L."/>
            <person name="Li S."/>
            <person name="Dai H."/>
            <person name="Hamel J.F."/>
            <person name="Liu C."/>
            <person name="Yu Y."/>
            <person name="Liu S."/>
            <person name="Lin W."/>
            <person name="Guo K."/>
            <person name="Jin S."/>
            <person name="Xu P."/>
            <person name="Storey K.B."/>
            <person name="Huan P."/>
            <person name="Zhang T."/>
            <person name="Zhou Y."/>
            <person name="Zhang J."/>
            <person name="Lin C."/>
            <person name="Li X."/>
            <person name="Xing L."/>
            <person name="Huo D."/>
            <person name="Sun M."/>
            <person name="Wang L."/>
            <person name="Mercier A."/>
            <person name="Li F."/>
            <person name="Yang H."/>
            <person name="Xiang J."/>
        </authorList>
    </citation>
    <scope>NUCLEOTIDE SEQUENCE [LARGE SCALE GENOMIC DNA]</scope>
    <source>
        <strain evidence="12">Shaxun</strain>
        <tissue evidence="12">Muscle</tissue>
    </source>
</reference>
<dbReference type="GO" id="GO:0005886">
    <property type="term" value="C:plasma membrane"/>
    <property type="evidence" value="ECO:0007669"/>
    <property type="project" value="TreeGrafter"/>
</dbReference>
<keyword evidence="2 9" id="KW-0812">Transmembrane</keyword>
<gene>
    <name evidence="12" type="ORF">BSL78_27061</name>
</gene>
<feature type="non-terminal residue" evidence="12">
    <location>
        <position position="1"/>
    </location>
</feature>
<feature type="domain" description="Protein kinase" evidence="10">
    <location>
        <begin position="248"/>
        <end position="526"/>
    </location>
</feature>
<dbReference type="Proteomes" id="UP000230750">
    <property type="component" value="Unassembled WGS sequence"/>
</dbReference>
<dbReference type="GO" id="GO:0004714">
    <property type="term" value="F:transmembrane receptor protein tyrosine kinase activity"/>
    <property type="evidence" value="ECO:0007669"/>
    <property type="project" value="TreeGrafter"/>
</dbReference>
<feature type="transmembrane region" description="Helical" evidence="9">
    <location>
        <begin position="224"/>
        <end position="247"/>
    </location>
</feature>
<dbReference type="InterPro" id="IPR001245">
    <property type="entry name" value="Ser-Thr/Tyr_kinase_cat_dom"/>
</dbReference>
<evidence type="ECO:0000256" key="4">
    <source>
        <dbReference type="ARBA" id="ARBA00023136"/>
    </source>
</evidence>
<dbReference type="InterPro" id="IPR011009">
    <property type="entry name" value="Kinase-like_dom_sf"/>
</dbReference>
<keyword evidence="3 9" id="KW-1133">Transmembrane helix</keyword>
<dbReference type="GO" id="GO:0046872">
    <property type="term" value="F:metal ion binding"/>
    <property type="evidence" value="ECO:0007669"/>
    <property type="project" value="UniProtKB-KW"/>
</dbReference>
<keyword evidence="13" id="KW-1185">Reference proteome</keyword>
<dbReference type="PANTHER" id="PTHR24416:SF600">
    <property type="entry name" value="PDGF- AND VEGF-RECEPTOR RELATED, ISOFORM J"/>
    <property type="match status" value="1"/>
</dbReference>
<evidence type="ECO:0000256" key="2">
    <source>
        <dbReference type="ARBA" id="ARBA00022692"/>
    </source>
</evidence>
<dbReference type="InterPro" id="IPR000719">
    <property type="entry name" value="Prot_kinase_dom"/>
</dbReference>
<comment type="caution">
    <text evidence="12">The sequence shown here is derived from an EMBL/GenBank/DDBJ whole genome shotgun (WGS) entry which is preliminary data.</text>
</comment>
<dbReference type="PROSITE" id="PS50835">
    <property type="entry name" value="IG_LIKE"/>
    <property type="match status" value="2"/>
</dbReference>
<dbReference type="SUPFAM" id="SSF56112">
    <property type="entry name" value="Protein kinase-like (PK-like)"/>
    <property type="match status" value="1"/>
</dbReference>